<name>A0A7N2RC67_QUELO</name>
<organism evidence="2 3">
    <name type="scientific">Quercus lobata</name>
    <name type="common">Valley oak</name>
    <dbReference type="NCBI Taxonomy" id="97700"/>
    <lineage>
        <taxon>Eukaryota</taxon>
        <taxon>Viridiplantae</taxon>
        <taxon>Streptophyta</taxon>
        <taxon>Embryophyta</taxon>
        <taxon>Tracheophyta</taxon>
        <taxon>Spermatophyta</taxon>
        <taxon>Magnoliopsida</taxon>
        <taxon>eudicotyledons</taxon>
        <taxon>Gunneridae</taxon>
        <taxon>Pentapetalae</taxon>
        <taxon>rosids</taxon>
        <taxon>fabids</taxon>
        <taxon>Fagales</taxon>
        <taxon>Fagaceae</taxon>
        <taxon>Quercus</taxon>
    </lineage>
</organism>
<feature type="domain" description="RNase H type-1" evidence="1">
    <location>
        <begin position="117"/>
        <end position="239"/>
    </location>
</feature>
<dbReference type="InterPro" id="IPR044730">
    <property type="entry name" value="RNase_H-like_dom_plant"/>
</dbReference>
<dbReference type="InterPro" id="IPR012337">
    <property type="entry name" value="RNaseH-like_sf"/>
</dbReference>
<dbReference type="EMBL" id="LRBV02000010">
    <property type="status" value="NOT_ANNOTATED_CDS"/>
    <property type="molecule type" value="Genomic_DNA"/>
</dbReference>
<dbReference type="PANTHER" id="PTHR47074:SF48">
    <property type="entry name" value="POLYNUCLEOTIDYL TRANSFERASE, RIBONUCLEASE H-LIKE SUPERFAMILY PROTEIN"/>
    <property type="match status" value="1"/>
</dbReference>
<reference evidence="2" key="2">
    <citation type="submission" date="2021-01" db="UniProtKB">
        <authorList>
            <consortium name="EnsemblPlants"/>
        </authorList>
    </citation>
    <scope>IDENTIFICATION</scope>
</reference>
<protein>
    <recommendedName>
        <fullName evidence="1">RNase H type-1 domain-containing protein</fullName>
    </recommendedName>
</protein>
<keyword evidence="3" id="KW-1185">Reference proteome</keyword>
<evidence type="ECO:0000259" key="1">
    <source>
        <dbReference type="Pfam" id="PF13456"/>
    </source>
</evidence>
<dbReference type="Gramene" id="QL10p030412:mrna">
    <property type="protein sequence ID" value="QL10p030412:mrna"/>
    <property type="gene ID" value="QL10p030412"/>
</dbReference>
<dbReference type="EnsemblPlants" id="QL10p030412:mrna">
    <property type="protein sequence ID" value="QL10p030412:mrna"/>
    <property type="gene ID" value="QL10p030412"/>
</dbReference>
<dbReference type="InterPro" id="IPR052929">
    <property type="entry name" value="RNase_H-like_EbsB-rel"/>
</dbReference>
<evidence type="ECO:0000313" key="3">
    <source>
        <dbReference type="Proteomes" id="UP000594261"/>
    </source>
</evidence>
<evidence type="ECO:0000313" key="2">
    <source>
        <dbReference type="EnsemblPlants" id="QL10p030412:mrna"/>
    </source>
</evidence>
<dbReference type="CDD" id="cd06222">
    <property type="entry name" value="RNase_H_like"/>
    <property type="match status" value="1"/>
</dbReference>
<dbReference type="InParanoid" id="A0A7N2RC67"/>
<proteinExistence type="predicted"/>
<dbReference type="Proteomes" id="UP000594261">
    <property type="component" value="Chromosome 10"/>
</dbReference>
<accession>A0A7N2RC67</accession>
<dbReference type="InterPro" id="IPR002156">
    <property type="entry name" value="RNaseH_domain"/>
</dbReference>
<dbReference type="PANTHER" id="PTHR47074">
    <property type="entry name" value="BNAC02G40300D PROTEIN"/>
    <property type="match status" value="1"/>
</dbReference>
<dbReference type="InterPro" id="IPR036397">
    <property type="entry name" value="RNaseH_sf"/>
</dbReference>
<dbReference type="GO" id="GO:0003676">
    <property type="term" value="F:nucleic acid binding"/>
    <property type="evidence" value="ECO:0007669"/>
    <property type="project" value="InterPro"/>
</dbReference>
<dbReference type="GO" id="GO:0004523">
    <property type="term" value="F:RNA-DNA hybrid ribonuclease activity"/>
    <property type="evidence" value="ECO:0007669"/>
    <property type="project" value="InterPro"/>
</dbReference>
<dbReference type="AlphaFoldDB" id="A0A7N2RC67"/>
<dbReference type="OMA" id="IAHEARC"/>
<sequence length="265" mass="29236">MPPDDITWGLTPNGIFSTKSAYKMLVALDNSGEAGSSSPDPQLKFWKSLWSLRVPDKVKHFSWRACNNALPTVVNDDFRKEIFMMIAWTTWNRRNALKFGHPAISWHPPEFLYYKANFDVAIFKASSSAGIGVIIRDSRGDAIGALSVPTPLSTSVAVMEALACRRAVLFAKEIGLGQVIFEGDSAVVIQAVIQGNSASAEYGNIIDDIRILVVDFDFIHFNHVKRNCNAVADALTKKAKVLSDLVVWLEDVPEDIAPLLLFDVP</sequence>
<dbReference type="Pfam" id="PF13456">
    <property type="entry name" value="RVT_3"/>
    <property type="match status" value="1"/>
</dbReference>
<dbReference type="SUPFAM" id="SSF53098">
    <property type="entry name" value="Ribonuclease H-like"/>
    <property type="match status" value="1"/>
</dbReference>
<dbReference type="Gene3D" id="3.30.420.10">
    <property type="entry name" value="Ribonuclease H-like superfamily/Ribonuclease H"/>
    <property type="match status" value="1"/>
</dbReference>
<reference evidence="2 3" key="1">
    <citation type="journal article" date="2016" name="G3 (Bethesda)">
        <title>First Draft Assembly and Annotation of the Genome of a California Endemic Oak Quercus lobata Nee (Fagaceae).</title>
        <authorList>
            <person name="Sork V.L."/>
            <person name="Fitz-Gibbon S.T."/>
            <person name="Puiu D."/>
            <person name="Crepeau M."/>
            <person name="Gugger P.F."/>
            <person name="Sherman R."/>
            <person name="Stevens K."/>
            <person name="Langley C.H."/>
            <person name="Pellegrini M."/>
            <person name="Salzberg S.L."/>
        </authorList>
    </citation>
    <scope>NUCLEOTIDE SEQUENCE [LARGE SCALE GENOMIC DNA]</scope>
    <source>
        <strain evidence="2 3">cv. SW786</strain>
    </source>
</reference>